<dbReference type="AlphaFoldDB" id="A0AA39SDL9"/>
<dbReference type="EMBL" id="JAUESC010000382">
    <property type="protein sequence ID" value="KAK0588170.1"/>
    <property type="molecule type" value="Genomic_DNA"/>
</dbReference>
<sequence>MSFQKISDSELVDLFLEVGETEVKKSLFSIGGIKAPGPDGFPAIFYQSFWDICKGELMELVLDCFKKGRVPCDLNSTLISLIPKIPNPTNLSHFRPISLCNTSYKIISKILVQRLRGLLPKLISPNQVAFVPGRQIQDNIVIAQEVLYKFKTIKGKKGLIAWKIDLAKAYDKLQWSFIKLVLEEVGIIGGLNNLIMSCISNVQYRVVLNGELSDSFRPKCGIRQGDPLSPYIFVLCMEKLSHIIHQNLLNCDWKPVKISRGGPEISHLFFADDLIFFGQASLRQATVMRETLDMFCDVSGQEISFPKSRVYCSKNVSSGFARELADICGSPISQNLGNYLGVPLIHGRITRGTYKEIIEKTQNRLAAWKSASLSVVGRCTLIKAVTSALPTYAMQSIKLPTEVWHTLDGLNRDFLWGSNSDKRKIHLVKWDTVCLPKKLGGLGIRKMKWMNQSLLAKTG</sequence>
<keyword evidence="3" id="KW-1185">Reference proteome</keyword>
<evidence type="ECO:0000259" key="1">
    <source>
        <dbReference type="PROSITE" id="PS50878"/>
    </source>
</evidence>
<dbReference type="InterPro" id="IPR043502">
    <property type="entry name" value="DNA/RNA_pol_sf"/>
</dbReference>
<protein>
    <recommendedName>
        <fullName evidence="1">Reverse transcriptase domain-containing protein</fullName>
    </recommendedName>
</protein>
<evidence type="ECO:0000313" key="3">
    <source>
        <dbReference type="Proteomes" id="UP001168877"/>
    </source>
</evidence>
<dbReference type="InterPro" id="IPR000477">
    <property type="entry name" value="RT_dom"/>
</dbReference>
<dbReference type="Proteomes" id="UP001168877">
    <property type="component" value="Unassembled WGS sequence"/>
</dbReference>
<dbReference type="CDD" id="cd01650">
    <property type="entry name" value="RT_nLTR_like"/>
    <property type="match status" value="1"/>
</dbReference>
<reference evidence="2" key="1">
    <citation type="journal article" date="2022" name="Plant J.">
        <title>Strategies of tolerance reflected in two North American maple genomes.</title>
        <authorList>
            <person name="McEvoy S.L."/>
            <person name="Sezen U.U."/>
            <person name="Trouern-Trend A."/>
            <person name="McMahon S.M."/>
            <person name="Schaberg P.G."/>
            <person name="Yang J."/>
            <person name="Wegrzyn J.L."/>
            <person name="Swenson N.G."/>
        </authorList>
    </citation>
    <scope>NUCLEOTIDE SEQUENCE</scope>
    <source>
        <strain evidence="2">NS2018</strain>
    </source>
</reference>
<dbReference type="SUPFAM" id="SSF56672">
    <property type="entry name" value="DNA/RNA polymerases"/>
    <property type="match status" value="1"/>
</dbReference>
<proteinExistence type="predicted"/>
<dbReference type="Pfam" id="PF00078">
    <property type="entry name" value="RVT_1"/>
    <property type="match status" value="1"/>
</dbReference>
<feature type="domain" description="Reverse transcriptase" evidence="1">
    <location>
        <begin position="63"/>
        <end position="344"/>
    </location>
</feature>
<accession>A0AA39SDL9</accession>
<organism evidence="2 3">
    <name type="scientific">Acer saccharum</name>
    <name type="common">Sugar maple</name>
    <dbReference type="NCBI Taxonomy" id="4024"/>
    <lineage>
        <taxon>Eukaryota</taxon>
        <taxon>Viridiplantae</taxon>
        <taxon>Streptophyta</taxon>
        <taxon>Embryophyta</taxon>
        <taxon>Tracheophyta</taxon>
        <taxon>Spermatophyta</taxon>
        <taxon>Magnoliopsida</taxon>
        <taxon>eudicotyledons</taxon>
        <taxon>Gunneridae</taxon>
        <taxon>Pentapetalae</taxon>
        <taxon>rosids</taxon>
        <taxon>malvids</taxon>
        <taxon>Sapindales</taxon>
        <taxon>Sapindaceae</taxon>
        <taxon>Hippocastanoideae</taxon>
        <taxon>Acereae</taxon>
        <taxon>Acer</taxon>
    </lineage>
</organism>
<evidence type="ECO:0000313" key="2">
    <source>
        <dbReference type="EMBL" id="KAK0588170.1"/>
    </source>
</evidence>
<gene>
    <name evidence="2" type="ORF">LWI29_035325</name>
</gene>
<dbReference type="PANTHER" id="PTHR31635">
    <property type="entry name" value="REVERSE TRANSCRIPTASE DOMAIN-CONTAINING PROTEIN-RELATED"/>
    <property type="match status" value="1"/>
</dbReference>
<comment type="caution">
    <text evidence="2">The sequence shown here is derived from an EMBL/GenBank/DDBJ whole genome shotgun (WGS) entry which is preliminary data.</text>
</comment>
<dbReference type="PROSITE" id="PS50878">
    <property type="entry name" value="RT_POL"/>
    <property type="match status" value="1"/>
</dbReference>
<reference evidence="2" key="2">
    <citation type="submission" date="2023-06" db="EMBL/GenBank/DDBJ databases">
        <authorList>
            <person name="Swenson N.G."/>
            <person name="Wegrzyn J.L."/>
            <person name="Mcevoy S.L."/>
        </authorList>
    </citation>
    <scope>NUCLEOTIDE SEQUENCE</scope>
    <source>
        <strain evidence="2">NS2018</strain>
        <tissue evidence="2">Leaf</tissue>
    </source>
</reference>
<dbReference type="PANTHER" id="PTHR31635:SF196">
    <property type="entry name" value="REVERSE TRANSCRIPTASE DOMAIN-CONTAINING PROTEIN-RELATED"/>
    <property type="match status" value="1"/>
</dbReference>
<name>A0AA39SDL9_ACESA</name>